<dbReference type="Proteomes" id="UP000607653">
    <property type="component" value="Unassembled WGS sequence"/>
</dbReference>
<sequence length="70" mass="7830">MESPQVRIKKENGNPEKKKDKSLGFPGMGRAGSSNCDVSRSSVYHRQTDNLLTSDVSFHRPPAGYRRVSH</sequence>
<keyword evidence="3" id="KW-1185">Reference proteome</keyword>
<feature type="compositionally biased region" description="Basic and acidic residues" evidence="1">
    <location>
        <begin position="8"/>
        <end position="22"/>
    </location>
</feature>
<protein>
    <submittedName>
        <fullName evidence="2">Uncharacterized protein</fullName>
    </submittedName>
</protein>
<feature type="region of interest" description="Disordered" evidence="1">
    <location>
        <begin position="1"/>
        <end position="40"/>
    </location>
</feature>
<proteinExistence type="predicted"/>
<organism evidence="2 3">
    <name type="scientific">Nelumbo nucifera</name>
    <name type="common">Sacred lotus</name>
    <dbReference type="NCBI Taxonomy" id="4432"/>
    <lineage>
        <taxon>Eukaryota</taxon>
        <taxon>Viridiplantae</taxon>
        <taxon>Streptophyta</taxon>
        <taxon>Embryophyta</taxon>
        <taxon>Tracheophyta</taxon>
        <taxon>Spermatophyta</taxon>
        <taxon>Magnoliopsida</taxon>
        <taxon>Proteales</taxon>
        <taxon>Nelumbonaceae</taxon>
        <taxon>Nelumbo</taxon>
    </lineage>
</organism>
<dbReference type="AlphaFoldDB" id="A0A822ZDZ6"/>
<reference evidence="2 3" key="1">
    <citation type="journal article" date="2020" name="Mol. Biol. Evol.">
        <title>Distinct Expression and Methylation Patterns for Genes with Different Fates following a Single Whole-Genome Duplication in Flowering Plants.</title>
        <authorList>
            <person name="Shi T."/>
            <person name="Rahmani R.S."/>
            <person name="Gugger P.F."/>
            <person name="Wang M."/>
            <person name="Li H."/>
            <person name="Zhang Y."/>
            <person name="Li Z."/>
            <person name="Wang Q."/>
            <person name="Van de Peer Y."/>
            <person name="Marchal K."/>
            <person name="Chen J."/>
        </authorList>
    </citation>
    <scope>NUCLEOTIDE SEQUENCE [LARGE SCALE GENOMIC DNA]</scope>
    <source>
        <tissue evidence="2">Leaf</tissue>
    </source>
</reference>
<dbReference type="EMBL" id="DUZY01000005">
    <property type="protein sequence ID" value="DAD39818.1"/>
    <property type="molecule type" value="Genomic_DNA"/>
</dbReference>
<name>A0A822ZDZ6_NELNU</name>
<accession>A0A822ZDZ6</accession>
<gene>
    <name evidence="2" type="ORF">HUJ06_014141</name>
</gene>
<evidence type="ECO:0000313" key="3">
    <source>
        <dbReference type="Proteomes" id="UP000607653"/>
    </source>
</evidence>
<comment type="caution">
    <text evidence="2">The sequence shown here is derived from an EMBL/GenBank/DDBJ whole genome shotgun (WGS) entry which is preliminary data.</text>
</comment>
<evidence type="ECO:0000256" key="1">
    <source>
        <dbReference type="SAM" id="MobiDB-lite"/>
    </source>
</evidence>
<evidence type="ECO:0000313" key="2">
    <source>
        <dbReference type="EMBL" id="DAD39818.1"/>
    </source>
</evidence>